<dbReference type="PROSITE" id="PS01162">
    <property type="entry name" value="QOR_ZETA_CRYSTAL"/>
    <property type="match status" value="1"/>
</dbReference>
<dbReference type="Pfam" id="PF08240">
    <property type="entry name" value="ADH_N"/>
    <property type="match status" value="1"/>
</dbReference>
<comment type="subcellular location">
    <subcellularLocation>
        <location evidence="1">Cytoplasm</location>
    </subcellularLocation>
</comment>
<keyword evidence="8" id="KW-0560">Oxidoreductase</keyword>
<keyword evidence="8" id="KW-0862">Zinc</keyword>
<dbReference type="Gene3D" id="3.40.50.720">
    <property type="entry name" value="NAD(P)-binding Rossmann-like Domain"/>
    <property type="match status" value="1"/>
</dbReference>
<comment type="caution">
    <text evidence="10">The sequence shown here is derived from an EMBL/GenBank/DDBJ whole genome shotgun (WGS) entry which is preliminary data.</text>
</comment>
<feature type="domain" description="Enoyl reductase (ER)" evidence="9">
    <location>
        <begin position="13"/>
        <end position="335"/>
    </location>
</feature>
<name>A0ABT7DQS3_9NEIS</name>
<evidence type="ECO:0000256" key="3">
    <source>
        <dbReference type="ARBA" id="ARBA00011881"/>
    </source>
</evidence>
<dbReference type="InterPro" id="IPR002364">
    <property type="entry name" value="Quin_OxRdtase/zeta-crystal_CS"/>
</dbReference>
<gene>
    <name evidence="10" type="ORF">PZA18_00040</name>
</gene>
<evidence type="ECO:0000256" key="6">
    <source>
        <dbReference type="ARBA" id="ARBA00022884"/>
    </source>
</evidence>
<dbReference type="RefSeq" id="WP_284098720.1">
    <property type="nucleotide sequence ID" value="NZ_JARRAF010000001.1"/>
</dbReference>
<dbReference type="SUPFAM" id="SSF50129">
    <property type="entry name" value="GroES-like"/>
    <property type="match status" value="1"/>
</dbReference>
<dbReference type="Pfam" id="PF00107">
    <property type="entry name" value="ADH_zinc_N"/>
    <property type="match status" value="1"/>
</dbReference>
<dbReference type="InterPro" id="IPR020843">
    <property type="entry name" value="ER"/>
</dbReference>
<evidence type="ECO:0000256" key="1">
    <source>
        <dbReference type="ARBA" id="ARBA00004496"/>
    </source>
</evidence>
<dbReference type="InterPro" id="IPR051603">
    <property type="entry name" value="Zinc-ADH_QOR/CCCR"/>
</dbReference>
<keyword evidence="6" id="KW-0694">RNA-binding</keyword>
<protein>
    <recommendedName>
        <fullName evidence="8">Zinc-type alcohol dehydrogenase-like protein</fullName>
    </recommendedName>
</protein>
<reference evidence="10" key="1">
    <citation type="submission" date="2023-03" db="EMBL/GenBank/DDBJ databases">
        <title>Chitinimonas shenzhenensis gen. nov., sp. nov., a novel member of family Burkholderiaceae isolated from activated sludge collected in Shen Zhen, China.</title>
        <authorList>
            <person name="Wang X."/>
        </authorList>
    </citation>
    <scope>NUCLEOTIDE SEQUENCE</scope>
    <source>
        <strain evidence="10">DQS-5</strain>
    </source>
</reference>
<dbReference type="SMART" id="SM00829">
    <property type="entry name" value="PKS_ER"/>
    <property type="match status" value="1"/>
</dbReference>
<keyword evidence="5" id="KW-0521">NADP</keyword>
<evidence type="ECO:0000256" key="5">
    <source>
        <dbReference type="ARBA" id="ARBA00022857"/>
    </source>
</evidence>
<dbReference type="SUPFAM" id="SSF51735">
    <property type="entry name" value="NAD(P)-binding Rossmann-fold domains"/>
    <property type="match status" value="1"/>
</dbReference>
<keyword evidence="11" id="KW-1185">Reference proteome</keyword>
<dbReference type="InterPro" id="IPR013154">
    <property type="entry name" value="ADH-like_N"/>
</dbReference>
<dbReference type="InterPro" id="IPR036291">
    <property type="entry name" value="NAD(P)-bd_dom_sf"/>
</dbReference>
<dbReference type="InterPro" id="IPR013149">
    <property type="entry name" value="ADH-like_C"/>
</dbReference>
<dbReference type="PANTHER" id="PTHR44154">
    <property type="entry name" value="QUINONE OXIDOREDUCTASE"/>
    <property type="match status" value="1"/>
</dbReference>
<proteinExistence type="inferred from homology"/>
<accession>A0ABT7DQS3</accession>
<dbReference type="NCBIfam" id="TIGR02817">
    <property type="entry name" value="adh_fam_1"/>
    <property type="match status" value="1"/>
</dbReference>
<evidence type="ECO:0000256" key="8">
    <source>
        <dbReference type="RuleBase" id="RU364000"/>
    </source>
</evidence>
<dbReference type="EMBL" id="JARRAF010000001">
    <property type="protein sequence ID" value="MDK2122432.1"/>
    <property type="molecule type" value="Genomic_DNA"/>
</dbReference>
<evidence type="ECO:0000256" key="4">
    <source>
        <dbReference type="ARBA" id="ARBA00022490"/>
    </source>
</evidence>
<keyword evidence="8" id="KW-0479">Metal-binding</keyword>
<comment type="subunit">
    <text evidence="3">Homotetramer.</text>
</comment>
<evidence type="ECO:0000256" key="7">
    <source>
        <dbReference type="ARBA" id="ARBA00022990"/>
    </source>
</evidence>
<dbReference type="Proteomes" id="UP001172778">
    <property type="component" value="Unassembled WGS sequence"/>
</dbReference>
<sequence>MKAVALTRYLPIDHPESLIDVELPKPAAPKGHDILVKVEAIAVNPVDYKIRAPKDKVEPSPKVLGWDAAGVVEAVGESVSLFRPGDKVYYAGDLTRAGSNAEFQLVDERIVGRMPTTLDFAQAAALPLTSITAWEALFDRLKIDRAGAHRGKTLLIIGGAGGVGSIAIQLAKQAGLTVIATAGRPESRQWVKELGADHTVAHGDALVSATREAGFKHVDYIFCASDTESYFDAMVELVAPQGGIVTIVETERNLPLHGLKLKSAFFAWELMFTRSMFLTDDMIEQHKLLNEVATLVDNGTLRTTLGDVLGPVNAANLKRAHALLEDGKVIGKLVLRGFGD</sequence>
<keyword evidence="7" id="KW-0007">Acetylation</keyword>
<dbReference type="CDD" id="cd08252">
    <property type="entry name" value="AL_MDR"/>
    <property type="match status" value="1"/>
</dbReference>
<dbReference type="InterPro" id="IPR014182">
    <property type="entry name" value="ADH_Zn_typ-1"/>
</dbReference>
<organism evidence="10 11">
    <name type="scientific">Parachitinimonas caeni</name>
    <dbReference type="NCBI Taxonomy" id="3031301"/>
    <lineage>
        <taxon>Bacteria</taxon>
        <taxon>Pseudomonadati</taxon>
        <taxon>Pseudomonadota</taxon>
        <taxon>Betaproteobacteria</taxon>
        <taxon>Neisseriales</taxon>
        <taxon>Chitinibacteraceae</taxon>
        <taxon>Parachitinimonas</taxon>
    </lineage>
</organism>
<evidence type="ECO:0000313" key="10">
    <source>
        <dbReference type="EMBL" id="MDK2122432.1"/>
    </source>
</evidence>
<evidence type="ECO:0000313" key="11">
    <source>
        <dbReference type="Proteomes" id="UP001172778"/>
    </source>
</evidence>
<comment type="similarity">
    <text evidence="2 8">Belongs to the zinc-containing alcohol dehydrogenase family. Quinone oxidoreductase subfamily.</text>
</comment>
<dbReference type="Gene3D" id="3.90.180.10">
    <property type="entry name" value="Medium-chain alcohol dehydrogenases, catalytic domain"/>
    <property type="match status" value="1"/>
</dbReference>
<evidence type="ECO:0000259" key="9">
    <source>
        <dbReference type="SMART" id="SM00829"/>
    </source>
</evidence>
<dbReference type="PANTHER" id="PTHR44154:SF1">
    <property type="entry name" value="QUINONE OXIDOREDUCTASE"/>
    <property type="match status" value="1"/>
</dbReference>
<evidence type="ECO:0000256" key="2">
    <source>
        <dbReference type="ARBA" id="ARBA00010371"/>
    </source>
</evidence>
<dbReference type="InterPro" id="IPR011032">
    <property type="entry name" value="GroES-like_sf"/>
</dbReference>
<keyword evidence="4" id="KW-0963">Cytoplasm</keyword>